<dbReference type="Proteomes" id="UP000467379">
    <property type="component" value="Plasmid pJCM12687"/>
</dbReference>
<keyword evidence="3" id="KW-1185">Reference proteome</keyword>
<keyword evidence="2" id="KW-0614">Plasmid</keyword>
<evidence type="ECO:0000313" key="3">
    <source>
        <dbReference type="Proteomes" id="UP000467379"/>
    </source>
</evidence>
<name>A0ABM7KW45_9MYCO</name>
<geneLocation type="plasmid" evidence="2 3">
    <name>pJCM12687</name>
</geneLocation>
<reference evidence="2 3" key="1">
    <citation type="journal article" date="2019" name="Emerg. Microbes Infect.">
        <title>Comprehensive subspecies identification of 175 nontuberculous mycobacteria species based on 7547 genomic profiles.</title>
        <authorList>
            <person name="Matsumoto Y."/>
            <person name="Kinjo T."/>
            <person name="Motooka D."/>
            <person name="Nabeya D."/>
            <person name="Jung N."/>
            <person name="Uechi K."/>
            <person name="Horii T."/>
            <person name="Iida T."/>
            <person name="Fujita J."/>
            <person name="Nakamura S."/>
        </authorList>
    </citation>
    <scope>NUCLEOTIDE SEQUENCE [LARGE SCALE GENOMIC DNA]</scope>
    <source>
        <strain evidence="2 3">JCM 12687</strain>
        <plasmid evidence="2">pJCM12687</plasmid>
    </source>
</reference>
<evidence type="ECO:0000313" key="2">
    <source>
        <dbReference type="EMBL" id="BBZ15400.1"/>
    </source>
</evidence>
<protein>
    <submittedName>
        <fullName evidence="2">Uncharacterized protein</fullName>
    </submittedName>
</protein>
<organism evidence="2 3">
    <name type="scientific">Mycobacterium branderi</name>
    <dbReference type="NCBI Taxonomy" id="43348"/>
    <lineage>
        <taxon>Bacteria</taxon>
        <taxon>Bacillati</taxon>
        <taxon>Actinomycetota</taxon>
        <taxon>Actinomycetes</taxon>
        <taxon>Mycobacteriales</taxon>
        <taxon>Mycobacteriaceae</taxon>
        <taxon>Mycobacterium</taxon>
    </lineage>
</organism>
<dbReference type="EMBL" id="AP022607">
    <property type="protein sequence ID" value="BBZ15400.1"/>
    <property type="molecule type" value="Genomic_DNA"/>
</dbReference>
<accession>A0ABM7KW45</accession>
<sequence>MSALKDATTRSTMRRYTVALTCVLIVLAAATVVIGSPSRADPAEYDDYDRPAQPLPVITPTPSNWTPKFPFPYDETKGKVTEADITAEREMCQWFNAQYEELKRQINRLQFHRITPNGPGVISGAGSDWDYSVGDLQQQADIVTANIDQSVDFLAPRAQALTQTQDQAGDVYFPLYQGESFYLLWQHMSNVSAGIKSHQPDWFTGPSVQRMLRWGSRIHRSHVCQ</sequence>
<evidence type="ECO:0000256" key="1">
    <source>
        <dbReference type="SAM" id="MobiDB-lite"/>
    </source>
</evidence>
<gene>
    <name evidence="2" type="ORF">MBRA_55950</name>
</gene>
<proteinExistence type="predicted"/>
<feature type="region of interest" description="Disordered" evidence="1">
    <location>
        <begin position="40"/>
        <end position="61"/>
    </location>
</feature>